<gene>
    <name evidence="1" type="ORF">GCM10010420_44800</name>
</gene>
<keyword evidence="2" id="KW-1185">Reference proteome</keyword>
<sequence>MPPTVTHGVPRTALTAMDTGRKRTGRDAQNLETPGGCVRTAAMEPARKT</sequence>
<proteinExistence type="predicted"/>
<evidence type="ECO:0000313" key="2">
    <source>
        <dbReference type="Proteomes" id="UP001500058"/>
    </source>
</evidence>
<organism evidence="1 2">
    <name type="scientific">Streptomyces glaucosporus</name>
    <dbReference type="NCBI Taxonomy" id="284044"/>
    <lineage>
        <taxon>Bacteria</taxon>
        <taxon>Bacillati</taxon>
        <taxon>Actinomycetota</taxon>
        <taxon>Actinomycetes</taxon>
        <taxon>Kitasatosporales</taxon>
        <taxon>Streptomycetaceae</taxon>
        <taxon>Streptomyces</taxon>
    </lineage>
</organism>
<comment type="caution">
    <text evidence="1">The sequence shown here is derived from an EMBL/GenBank/DDBJ whole genome shotgun (WGS) entry which is preliminary data.</text>
</comment>
<reference evidence="1 2" key="1">
    <citation type="journal article" date="2019" name="Int. J. Syst. Evol. Microbiol.">
        <title>The Global Catalogue of Microorganisms (GCM) 10K type strain sequencing project: providing services to taxonomists for standard genome sequencing and annotation.</title>
        <authorList>
            <consortium name="The Broad Institute Genomics Platform"/>
            <consortium name="The Broad Institute Genome Sequencing Center for Infectious Disease"/>
            <person name="Wu L."/>
            <person name="Ma J."/>
        </authorList>
    </citation>
    <scope>NUCLEOTIDE SEQUENCE [LARGE SCALE GENOMIC DNA]</scope>
    <source>
        <strain evidence="1 2">JCM 6921</strain>
    </source>
</reference>
<dbReference type="EMBL" id="BAAATJ010000025">
    <property type="protein sequence ID" value="GAA2410995.1"/>
    <property type="molecule type" value="Genomic_DNA"/>
</dbReference>
<accession>A0ABN3IRR1</accession>
<evidence type="ECO:0000313" key="1">
    <source>
        <dbReference type="EMBL" id="GAA2410995.1"/>
    </source>
</evidence>
<dbReference type="Proteomes" id="UP001500058">
    <property type="component" value="Unassembled WGS sequence"/>
</dbReference>
<protein>
    <submittedName>
        <fullName evidence="1">Uncharacterized protein</fullName>
    </submittedName>
</protein>
<name>A0ABN3IRR1_9ACTN</name>